<dbReference type="PANTHER" id="PTHR38166">
    <property type="entry name" value="C2H2-TYPE DOMAIN-CONTAINING PROTEIN-RELATED"/>
    <property type="match status" value="1"/>
</dbReference>
<sequence>MAGQGGQGQITLPQLPPDALTEANLLQLTRSTSGDFTETTATAGSAESSDDAWDTDRVSISDSSGHAEPLNVADPHYEIIECVISQLLAGYITRHQNPLPVRESGQGVVSSTSVPSCETATRGQILADNQSCLKGKRGIEDAEPSKASFACPFLEKDPIKYRYCCEKTLRDIRDVKHHLYRRHAPGLYCLYCLMTGFADQRSLQDHIDKRSCPERDPSMLEGISYDQRQQLFKKSGSTISAEEQWFVVWAVVFPESPEPASVYIDTALSMEMQLFREYSFEYGPTMLDTQEEQQQLLDRIITEGTTRVFEKWQSAQSTGA</sequence>
<comment type="caution">
    <text evidence="2">The sequence shown here is derived from an EMBL/GenBank/DDBJ whole genome shotgun (WGS) entry which is preliminary data.</text>
</comment>
<evidence type="ECO:0000313" key="2">
    <source>
        <dbReference type="EMBL" id="KAH7132813.1"/>
    </source>
</evidence>
<feature type="region of interest" description="Disordered" evidence="1">
    <location>
        <begin position="36"/>
        <end position="69"/>
    </location>
</feature>
<proteinExistence type="predicted"/>
<protein>
    <recommendedName>
        <fullName evidence="4">C2H2-type domain-containing protein</fullName>
    </recommendedName>
</protein>
<dbReference type="EMBL" id="JAGMUV010000016">
    <property type="protein sequence ID" value="KAH7132813.1"/>
    <property type="molecule type" value="Genomic_DNA"/>
</dbReference>
<accession>A0A9P9IRR9</accession>
<evidence type="ECO:0000313" key="3">
    <source>
        <dbReference type="Proteomes" id="UP000738349"/>
    </source>
</evidence>
<dbReference type="AlphaFoldDB" id="A0A9P9IRR9"/>
<name>A0A9P9IRR9_9HYPO</name>
<evidence type="ECO:0008006" key="4">
    <source>
        <dbReference type="Google" id="ProtNLM"/>
    </source>
</evidence>
<evidence type="ECO:0000256" key="1">
    <source>
        <dbReference type="SAM" id="MobiDB-lite"/>
    </source>
</evidence>
<reference evidence="2" key="1">
    <citation type="journal article" date="2021" name="Nat. Commun.">
        <title>Genetic determinants of endophytism in the Arabidopsis root mycobiome.</title>
        <authorList>
            <person name="Mesny F."/>
            <person name="Miyauchi S."/>
            <person name="Thiergart T."/>
            <person name="Pickel B."/>
            <person name="Atanasova L."/>
            <person name="Karlsson M."/>
            <person name="Huettel B."/>
            <person name="Barry K.W."/>
            <person name="Haridas S."/>
            <person name="Chen C."/>
            <person name="Bauer D."/>
            <person name="Andreopoulos W."/>
            <person name="Pangilinan J."/>
            <person name="LaButti K."/>
            <person name="Riley R."/>
            <person name="Lipzen A."/>
            <person name="Clum A."/>
            <person name="Drula E."/>
            <person name="Henrissat B."/>
            <person name="Kohler A."/>
            <person name="Grigoriev I.V."/>
            <person name="Martin F.M."/>
            <person name="Hacquard S."/>
        </authorList>
    </citation>
    <scope>NUCLEOTIDE SEQUENCE</scope>
    <source>
        <strain evidence="2">MPI-CAGE-AT-0147</strain>
    </source>
</reference>
<feature type="compositionally biased region" description="Low complexity" evidence="1">
    <location>
        <begin position="37"/>
        <end position="47"/>
    </location>
</feature>
<dbReference type="PANTHER" id="PTHR38166:SF1">
    <property type="entry name" value="C2H2-TYPE DOMAIN-CONTAINING PROTEIN"/>
    <property type="match status" value="1"/>
</dbReference>
<keyword evidence="3" id="KW-1185">Reference proteome</keyword>
<organism evidence="2 3">
    <name type="scientific">Dactylonectria macrodidyma</name>
    <dbReference type="NCBI Taxonomy" id="307937"/>
    <lineage>
        <taxon>Eukaryota</taxon>
        <taxon>Fungi</taxon>
        <taxon>Dikarya</taxon>
        <taxon>Ascomycota</taxon>
        <taxon>Pezizomycotina</taxon>
        <taxon>Sordariomycetes</taxon>
        <taxon>Hypocreomycetidae</taxon>
        <taxon>Hypocreales</taxon>
        <taxon>Nectriaceae</taxon>
        <taxon>Dactylonectria</taxon>
    </lineage>
</organism>
<dbReference type="Proteomes" id="UP000738349">
    <property type="component" value="Unassembled WGS sequence"/>
</dbReference>
<gene>
    <name evidence="2" type="ORF">EDB81DRAFT_950231</name>
</gene>
<dbReference type="OrthoDB" id="5241264at2759"/>